<dbReference type="GO" id="GO:0043137">
    <property type="term" value="P:DNA replication, removal of RNA primer"/>
    <property type="evidence" value="ECO:0007669"/>
    <property type="project" value="TreeGrafter"/>
</dbReference>
<evidence type="ECO:0000256" key="9">
    <source>
        <dbReference type="ARBA" id="ARBA00022759"/>
    </source>
</evidence>
<evidence type="ECO:0000256" key="4">
    <source>
        <dbReference type="ARBA" id="ARBA00004065"/>
    </source>
</evidence>
<proteinExistence type="inferred from homology"/>
<organism evidence="15 16">
    <name type="scientific">Peptoclostridium acidaminophilum DSM 3953</name>
    <dbReference type="NCBI Taxonomy" id="1286171"/>
    <lineage>
        <taxon>Bacteria</taxon>
        <taxon>Bacillati</taxon>
        <taxon>Bacillota</taxon>
        <taxon>Clostridia</taxon>
        <taxon>Peptostreptococcales</taxon>
        <taxon>Peptoclostridiaceae</taxon>
        <taxon>Peptoclostridium</taxon>
    </lineage>
</organism>
<evidence type="ECO:0000256" key="1">
    <source>
        <dbReference type="ARBA" id="ARBA00000077"/>
    </source>
</evidence>
<dbReference type="KEGG" id="eac:EAL2_c12370"/>
<dbReference type="SUPFAM" id="SSF53098">
    <property type="entry name" value="Ribonuclease H-like"/>
    <property type="match status" value="1"/>
</dbReference>
<keyword evidence="7 12" id="KW-0540">Nuclease</keyword>
<comment type="caution">
    <text evidence="11">Lacks conserved residue(s) required for the propagation of feature annotation.</text>
</comment>
<dbReference type="GO" id="GO:0004523">
    <property type="term" value="F:RNA-DNA hybrid ribonuclease activity"/>
    <property type="evidence" value="ECO:0007669"/>
    <property type="project" value="UniProtKB-EC"/>
</dbReference>
<dbReference type="InterPro" id="IPR001352">
    <property type="entry name" value="RNase_HII/HIII"/>
</dbReference>
<dbReference type="HOGENOM" id="CLU_149321_0_0_9"/>
<evidence type="ECO:0000313" key="15">
    <source>
        <dbReference type="EMBL" id="AHM56532.1"/>
    </source>
</evidence>
<dbReference type="EMBL" id="CP007452">
    <property type="protein sequence ID" value="AHM56532.1"/>
    <property type="molecule type" value="Genomic_DNA"/>
</dbReference>
<keyword evidence="10 12" id="KW-0378">Hydrolase</keyword>
<comment type="cofactor">
    <cofactor evidence="2">
        <name>Mn(2+)</name>
        <dbReference type="ChEBI" id="CHEBI:29035"/>
    </cofactor>
</comment>
<dbReference type="PANTHER" id="PTHR10954:SF18">
    <property type="entry name" value="RIBONUCLEASE HII"/>
    <property type="match status" value="1"/>
</dbReference>
<dbReference type="GO" id="GO:0032299">
    <property type="term" value="C:ribonuclease H2 complex"/>
    <property type="evidence" value="ECO:0007669"/>
    <property type="project" value="TreeGrafter"/>
</dbReference>
<dbReference type="STRING" id="1286171.EAL2_c12370"/>
<evidence type="ECO:0000256" key="12">
    <source>
        <dbReference type="RuleBase" id="RU003515"/>
    </source>
</evidence>
<dbReference type="GO" id="GO:0005737">
    <property type="term" value="C:cytoplasm"/>
    <property type="evidence" value="ECO:0007669"/>
    <property type="project" value="UniProtKB-SubCell"/>
</dbReference>
<dbReference type="GO" id="GO:0003723">
    <property type="term" value="F:RNA binding"/>
    <property type="evidence" value="ECO:0007669"/>
    <property type="project" value="UniProtKB-UniRule"/>
</dbReference>
<evidence type="ECO:0000313" key="16">
    <source>
        <dbReference type="Proteomes" id="UP000019591"/>
    </source>
</evidence>
<dbReference type="PATRIC" id="fig|1286171.3.peg.1186"/>
<dbReference type="EC" id="3.1.26.4" evidence="12"/>
<comment type="subcellular location">
    <subcellularLocation>
        <location evidence="5">Cytoplasm</location>
    </subcellularLocation>
</comment>
<feature type="domain" description="RNase H type-2" evidence="14">
    <location>
        <begin position="74"/>
        <end position="122"/>
    </location>
</feature>
<dbReference type="GO" id="GO:0006298">
    <property type="term" value="P:mismatch repair"/>
    <property type="evidence" value="ECO:0007669"/>
    <property type="project" value="TreeGrafter"/>
</dbReference>
<dbReference type="AlphaFoldDB" id="W8TK00"/>
<evidence type="ECO:0000256" key="7">
    <source>
        <dbReference type="ARBA" id="ARBA00022722"/>
    </source>
</evidence>
<gene>
    <name evidence="15" type="ORF">EAL2_c12370</name>
</gene>
<evidence type="ECO:0000256" key="6">
    <source>
        <dbReference type="ARBA" id="ARBA00022490"/>
    </source>
</evidence>
<dbReference type="InterPro" id="IPR024567">
    <property type="entry name" value="RNase_HII/HIII_dom"/>
</dbReference>
<evidence type="ECO:0000256" key="10">
    <source>
        <dbReference type="ARBA" id="ARBA00022801"/>
    </source>
</evidence>
<sequence>MFSKMNLKSIEEQLRGAGREEIIKAIGLLRQDERKTVQKLAEKYEKQLKRAQAERERIEGLKRYERKLMEKGYALVAGIDEAGRGPLAGPVVAAAVILPEDVFIEGVNDSKKTQPSKEGPAV</sequence>
<protein>
    <recommendedName>
        <fullName evidence="12">Ribonuclease</fullName>
        <ecNumber evidence="12">3.1.26.4</ecNumber>
    </recommendedName>
</protein>
<dbReference type="Gene3D" id="3.30.420.10">
    <property type="entry name" value="Ribonuclease H-like superfamily/Ribonuclease H"/>
    <property type="match status" value="1"/>
</dbReference>
<evidence type="ECO:0000259" key="14">
    <source>
        <dbReference type="PROSITE" id="PS51975"/>
    </source>
</evidence>
<keyword evidence="8" id="KW-0479">Metal-binding</keyword>
<dbReference type="eggNOG" id="COG0164">
    <property type="taxonomic scope" value="Bacteria"/>
</dbReference>
<evidence type="ECO:0000256" key="2">
    <source>
        <dbReference type="ARBA" id="ARBA00001936"/>
    </source>
</evidence>
<dbReference type="Proteomes" id="UP000019591">
    <property type="component" value="Chromosome"/>
</dbReference>
<reference evidence="15 16" key="1">
    <citation type="journal article" date="2014" name="Genome Announc.">
        <title>Complete Genome Sequence of Amino Acid-Utilizing Eubacterium acidaminophilum al-2 (DSM 3953).</title>
        <authorList>
            <person name="Poehlein A."/>
            <person name="Andreesen J.R."/>
            <person name="Daniel R."/>
        </authorList>
    </citation>
    <scope>NUCLEOTIDE SEQUENCE [LARGE SCALE GENOMIC DNA]</scope>
    <source>
        <strain evidence="15 16">DSM 3953</strain>
    </source>
</reference>
<keyword evidence="13" id="KW-0175">Coiled coil</keyword>
<evidence type="ECO:0000256" key="5">
    <source>
        <dbReference type="ARBA" id="ARBA00004496"/>
    </source>
</evidence>
<feature type="coiled-coil region" evidence="13">
    <location>
        <begin position="30"/>
        <end position="61"/>
    </location>
</feature>
<name>W8TK00_PEPAC</name>
<evidence type="ECO:0000256" key="3">
    <source>
        <dbReference type="ARBA" id="ARBA00001946"/>
    </source>
</evidence>
<comment type="catalytic activity">
    <reaction evidence="1 12">
        <text>Endonucleolytic cleavage to 5'-phosphomonoester.</text>
        <dbReference type="EC" id="3.1.26.4"/>
    </reaction>
</comment>
<comment type="similarity">
    <text evidence="12">Belongs to the RNase HII family.</text>
</comment>
<dbReference type="InterPro" id="IPR012337">
    <property type="entry name" value="RNaseH-like_sf"/>
</dbReference>
<comment type="function">
    <text evidence="4 12">Endonuclease that specifically degrades the RNA of RNA-DNA hybrids.</text>
</comment>
<keyword evidence="16" id="KW-1185">Reference proteome</keyword>
<evidence type="ECO:0000256" key="13">
    <source>
        <dbReference type="SAM" id="Coils"/>
    </source>
</evidence>
<comment type="cofactor">
    <cofactor evidence="3">
        <name>Mg(2+)</name>
        <dbReference type="ChEBI" id="CHEBI:18420"/>
    </cofactor>
</comment>
<dbReference type="PANTHER" id="PTHR10954">
    <property type="entry name" value="RIBONUCLEASE H2 SUBUNIT A"/>
    <property type="match status" value="1"/>
</dbReference>
<keyword evidence="6" id="KW-0963">Cytoplasm</keyword>
<accession>W8TK00</accession>
<dbReference type="PROSITE" id="PS51975">
    <property type="entry name" value="RNASE_H_2"/>
    <property type="match status" value="1"/>
</dbReference>
<evidence type="ECO:0000256" key="11">
    <source>
        <dbReference type="PROSITE-ProRule" id="PRU01319"/>
    </source>
</evidence>
<evidence type="ECO:0000256" key="8">
    <source>
        <dbReference type="ARBA" id="ARBA00022723"/>
    </source>
</evidence>
<dbReference type="InterPro" id="IPR036397">
    <property type="entry name" value="RNaseH_sf"/>
</dbReference>
<keyword evidence="9 12" id="KW-0255">Endonuclease</keyword>
<dbReference type="GO" id="GO:0046872">
    <property type="term" value="F:metal ion binding"/>
    <property type="evidence" value="ECO:0007669"/>
    <property type="project" value="UniProtKB-KW"/>
</dbReference>
<dbReference type="Pfam" id="PF01351">
    <property type="entry name" value="RNase_HII"/>
    <property type="match status" value="1"/>
</dbReference>